<proteinExistence type="predicted"/>
<accession>A0A6J6EX69</accession>
<name>A0A6J6EX69_9ZZZZ</name>
<sequence length="86" mass="9823">MVTQRLELVWPGKDKFLLVPKDESGKPVWVEPDHPAAREVRLSDFTAEHGEVSEDDPYGDNRRLSTFLRQVCSGISESWVAPRRVC</sequence>
<dbReference type="EMBL" id="CAEZSR010000155">
    <property type="protein sequence ID" value="CAB4581161.1"/>
    <property type="molecule type" value="Genomic_DNA"/>
</dbReference>
<protein>
    <submittedName>
        <fullName evidence="1">Unannotated protein</fullName>
    </submittedName>
</protein>
<organism evidence="1">
    <name type="scientific">freshwater metagenome</name>
    <dbReference type="NCBI Taxonomy" id="449393"/>
    <lineage>
        <taxon>unclassified sequences</taxon>
        <taxon>metagenomes</taxon>
        <taxon>ecological metagenomes</taxon>
    </lineage>
</organism>
<gene>
    <name evidence="1" type="ORF">UFOPK1493_03093</name>
</gene>
<evidence type="ECO:0000313" key="1">
    <source>
        <dbReference type="EMBL" id="CAB4581161.1"/>
    </source>
</evidence>
<dbReference type="AlphaFoldDB" id="A0A6J6EX69"/>
<reference evidence="1" key="1">
    <citation type="submission" date="2020-05" db="EMBL/GenBank/DDBJ databases">
        <authorList>
            <person name="Chiriac C."/>
            <person name="Salcher M."/>
            <person name="Ghai R."/>
            <person name="Kavagutti S V."/>
        </authorList>
    </citation>
    <scope>NUCLEOTIDE SEQUENCE</scope>
</reference>